<dbReference type="GO" id="GO:0043758">
    <property type="term" value="F:acetate-CoA ligase (ADP-forming) activity"/>
    <property type="evidence" value="ECO:0007669"/>
    <property type="project" value="UniProtKB-EC"/>
</dbReference>
<dbReference type="InterPro" id="IPR036291">
    <property type="entry name" value="NAD(P)-bd_dom_sf"/>
</dbReference>
<dbReference type="Proteomes" id="UP000789941">
    <property type="component" value="Unassembled WGS sequence"/>
</dbReference>
<proteinExistence type="predicted"/>
<name>A0A5E4LSR0_9ARCH</name>
<dbReference type="AlphaFoldDB" id="A0A5E4LSR0"/>
<comment type="caution">
    <text evidence="5">The sequence shown here is derived from an EMBL/GenBank/DDBJ whole genome shotgun (WGS) entry which is preliminary data.</text>
</comment>
<dbReference type="SUPFAM" id="SSF52210">
    <property type="entry name" value="Succinyl-CoA synthetase domains"/>
    <property type="match status" value="2"/>
</dbReference>
<dbReference type="InterPro" id="IPR043938">
    <property type="entry name" value="Ligase_CoA_dom"/>
</dbReference>
<dbReference type="InterPro" id="IPR003781">
    <property type="entry name" value="CoA-bd"/>
</dbReference>
<dbReference type="Pfam" id="PF19045">
    <property type="entry name" value="Ligase_CoA_2"/>
    <property type="match status" value="1"/>
</dbReference>
<feature type="domain" description="CoA-binding" evidence="4">
    <location>
        <begin position="11"/>
        <end position="106"/>
    </location>
</feature>
<dbReference type="Gene3D" id="3.40.50.261">
    <property type="entry name" value="Succinyl-CoA synthetase domains"/>
    <property type="match status" value="2"/>
</dbReference>
<sequence length="463" mass="50444">MNKNIQNLKFVFAPRTVAIVGASATANKIGNVIIRNFLDARFQGDIFPINPKYTELFGLKCYQKVSDVPGTIDCVIIATPAETVPMIVEDCVKKKVGGVIVLSGGFEEVNRTDLAQKIAEIAKKNNLPIIGPNCLGVYNPYTKVDSIFLPRYKLERPKAGGIAFVTQSGAVGSTVMDLAAFYGIGISKFISYGNATVLDESDYLEYLMHDKDTKTIILYLEGAKDGRKLLQTMKKVNKIKPIIALKAGKGVGGQAAARSHTGNIAGSYLAYNAAFKQAKVTEADGIIEVFDFVKIFDQTKPKGNRIAVLTNGGGIGVLTTDYIESEGLSLAKFSDETKKELAKILPSYGTVANPLDLVADAGVEAYEKAIDVMMNDPNIDALIVIVLTQTPPIDERIIHVLTKASDDKRKPIATISIGGTYTEVYRKILESKGVPSYNSPRAAVKAIERLITYSRYWEQLKRK</sequence>
<dbReference type="Gene3D" id="3.40.50.720">
    <property type="entry name" value="NAD(P)-binding Rossmann-like Domain"/>
    <property type="match status" value="1"/>
</dbReference>
<accession>A0A5E4LSR0</accession>
<keyword evidence="1 5" id="KW-0436">Ligase</keyword>
<gene>
    <name evidence="5" type="ORF">LFW2832_00951</name>
</gene>
<dbReference type="Pfam" id="PF13380">
    <property type="entry name" value="CoA_binding_2"/>
    <property type="match status" value="1"/>
</dbReference>
<dbReference type="SMART" id="SM00881">
    <property type="entry name" value="CoA_binding"/>
    <property type="match status" value="1"/>
</dbReference>
<keyword evidence="3" id="KW-0067">ATP-binding</keyword>
<dbReference type="InterPro" id="IPR016102">
    <property type="entry name" value="Succinyl-CoA_synth-like"/>
</dbReference>
<evidence type="ECO:0000256" key="1">
    <source>
        <dbReference type="ARBA" id="ARBA00022598"/>
    </source>
</evidence>
<reference evidence="5 6" key="1">
    <citation type="submission" date="2019-08" db="EMBL/GenBank/DDBJ databases">
        <authorList>
            <person name="Vazquez-Campos X."/>
        </authorList>
    </citation>
    <scope>NUCLEOTIDE SEQUENCE [LARGE SCALE GENOMIC DNA]</scope>
    <source>
        <strain evidence="5">LFW-283_2</strain>
    </source>
</reference>
<dbReference type="EMBL" id="CABMJJ010000009">
    <property type="protein sequence ID" value="VVC04439.1"/>
    <property type="molecule type" value="Genomic_DNA"/>
</dbReference>
<protein>
    <submittedName>
        <fullName evidence="5">Acetate--CoA ligase [ADP-forming]</fullName>
        <ecNumber evidence="5">6.2.1.13</ecNumber>
    </submittedName>
</protein>
<dbReference type="GO" id="GO:0005524">
    <property type="term" value="F:ATP binding"/>
    <property type="evidence" value="ECO:0007669"/>
    <property type="project" value="UniProtKB-KW"/>
</dbReference>
<dbReference type="InterPro" id="IPR051538">
    <property type="entry name" value="Acyl-CoA_Synth/Transferase"/>
</dbReference>
<dbReference type="Pfam" id="PF13607">
    <property type="entry name" value="Succ_CoA_lig"/>
    <property type="match status" value="1"/>
</dbReference>
<dbReference type="PANTHER" id="PTHR43334">
    <property type="entry name" value="ACETATE--COA LIGASE [ADP-FORMING]"/>
    <property type="match status" value="1"/>
</dbReference>
<evidence type="ECO:0000256" key="2">
    <source>
        <dbReference type="ARBA" id="ARBA00022741"/>
    </source>
</evidence>
<dbReference type="EC" id="6.2.1.13" evidence="5"/>
<evidence type="ECO:0000313" key="6">
    <source>
        <dbReference type="Proteomes" id="UP000789941"/>
    </source>
</evidence>
<organism evidence="5 6">
    <name type="scientific">Candidatus Bilamarchaeum dharawalense</name>
    <dbReference type="NCBI Taxonomy" id="2885759"/>
    <lineage>
        <taxon>Archaea</taxon>
        <taxon>Candidatus Micrarchaeota</taxon>
        <taxon>Candidatus Micrarchaeia</taxon>
        <taxon>Candidatus Anstonellales</taxon>
        <taxon>Candidatus Bilamarchaeaceae</taxon>
        <taxon>Candidatus Bilamarchaeum</taxon>
    </lineage>
</organism>
<keyword evidence="2" id="KW-0547">Nucleotide-binding</keyword>
<dbReference type="PANTHER" id="PTHR43334:SF2">
    <property type="entry name" value="ACETATE--COA LIGASE [ADP-FORMING]"/>
    <property type="match status" value="1"/>
</dbReference>
<evidence type="ECO:0000313" key="5">
    <source>
        <dbReference type="EMBL" id="VVC04439.1"/>
    </source>
</evidence>
<dbReference type="InterPro" id="IPR032875">
    <property type="entry name" value="Succ_CoA_lig_flav_dom"/>
</dbReference>
<evidence type="ECO:0000259" key="4">
    <source>
        <dbReference type="SMART" id="SM00881"/>
    </source>
</evidence>
<dbReference type="SUPFAM" id="SSF51735">
    <property type="entry name" value="NAD(P)-binding Rossmann-fold domains"/>
    <property type="match status" value="1"/>
</dbReference>
<evidence type="ECO:0000256" key="3">
    <source>
        <dbReference type="ARBA" id="ARBA00022840"/>
    </source>
</evidence>